<sequence>MATTAMSRPTTTPFSGGRGDDRPLKRKKEQRTDIWSNLLRQTREAQARSRTQAVQHRELLVCGGSPDDQRSFLQSLARPPPAQPQSRNQERRTQRTKGELRLSNKYAYGYGHVTLFSPPPQGGAGVQVLGAEAEEVARLELHTLPDAEEGYVGTLRGLLVKKIPEEKKEEGQTEGDSNGVDEELGADTAELRRPVVCILLSWKKPWEFLNQLRRWLQLLAQALLQPGVPATDPMDILQEAQLALTVVVQHTEAQEALFREGYKEEDFDYISQCLRTAILPLHPLSSLVYMSSTAPPQQPGSPLSEVQKVLYTCLGLDLSVLTPKLPRTGDSAKKDETGPKHEFMDRMAIVIPPGWDSAAFIRTLSETFAPEETLTAWLADLQPAVISPVKAPEETLNQAEEDTTNGAEIFESSPPAEEPSTHLAPDSSSTRTNSAVEIYQSRIIDPQSHRTSRNPTGPPKIEVTTKPHQEFLAEMRAHLQELEQNDRERDRPSGVSTTSLSGSGGSGRPLGVPQGEQTGALGELGDVSFNVGGVSYDTISAEAAIDRLRRPVVDRSDTGGGGMGSPAAVRTPKVSRPGRDSDRERERETRAQVASPESRELPPIDKLEEYFTSLMKTGGGGSNAGSRNGTPSRVKE</sequence>
<evidence type="ECO:0000256" key="7">
    <source>
        <dbReference type="SAM" id="MobiDB-lite"/>
    </source>
</evidence>
<evidence type="ECO:0000256" key="1">
    <source>
        <dbReference type="ARBA" id="ARBA00004245"/>
    </source>
</evidence>
<comment type="subcellular location">
    <subcellularLocation>
        <location evidence="1">Cytoplasm</location>
        <location evidence="1">Cytoskeleton</location>
    </subcellularLocation>
</comment>
<feature type="compositionally biased region" description="Basic and acidic residues" evidence="7">
    <location>
        <begin position="483"/>
        <end position="492"/>
    </location>
</feature>
<feature type="region of interest" description="Disordered" evidence="7">
    <location>
        <begin position="483"/>
        <end position="521"/>
    </location>
</feature>
<feature type="compositionally biased region" description="Polar residues" evidence="7">
    <location>
        <begin position="426"/>
        <end position="435"/>
    </location>
</feature>
<name>A0A0F4G6A8_9PEZI</name>
<evidence type="ECO:0000256" key="3">
    <source>
        <dbReference type="ARBA" id="ARBA00022701"/>
    </source>
</evidence>
<dbReference type="GO" id="GO:0005874">
    <property type="term" value="C:microtubule"/>
    <property type="evidence" value="ECO:0007669"/>
    <property type="project" value="UniProtKB-KW"/>
</dbReference>
<proteinExistence type="predicted"/>
<dbReference type="AlphaFoldDB" id="A0A0F4G6A8"/>
<feature type="region of interest" description="Disordered" evidence="7">
    <location>
        <begin position="1"/>
        <end position="100"/>
    </location>
</feature>
<feature type="region of interest" description="Disordered" evidence="7">
    <location>
        <begin position="166"/>
        <end position="185"/>
    </location>
</feature>
<feature type="region of interest" description="Disordered" evidence="7">
    <location>
        <begin position="552"/>
        <end position="636"/>
    </location>
</feature>
<evidence type="ECO:0000256" key="6">
    <source>
        <dbReference type="ARBA" id="ARBA00023212"/>
    </source>
</evidence>
<reference evidence="8 9" key="1">
    <citation type="submission" date="2015-03" db="EMBL/GenBank/DDBJ databases">
        <title>RNA-seq based gene annotation and comparative genomics of four Zymoseptoria species reveal species-specific pathogenicity related genes and transposable element activity.</title>
        <authorList>
            <person name="Grandaubert J."/>
            <person name="Bhattacharyya A."/>
            <person name="Stukenbrock E.H."/>
        </authorList>
    </citation>
    <scope>NUCLEOTIDE SEQUENCE [LARGE SCALE GENOMIC DNA]</scope>
    <source>
        <strain evidence="8 9">Zb18110</strain>
    </source>
</reference>
<dbReference type="GO" id="GO:0035974">
    <property type="term" value="C:meiotic spindle pole body"/>
    <property type="evidence" value="ECO:0007669"/>
    <property type="project" value="TreeGrafter"/>
</dbReference>
<keyword evidence="2" id="KW-0963">Cytoplasm</keyword>
<gene>
    <name evidence="8" type="ORF">TI39_contig5841g00010</name>
</gene>
<evidence type="ECO:0000256" key="2">
    <source>
        <dbReference type="ARBA" id="ARBA00022490"/>
    </source>
</evidence>
<dbReference type="PANTHER" id="PTHR12688:SF0">
    <property type="entry name" value="DYNEIN LIGHT INTERMEDIATE CHAIN"/>
    <property type="match status" value="1"/>
</dbReference>
<dbReference type="GO" id="GO:0000226">
    <property type="term" value="P:microtubule cytoskeleton organization"/>
    <property type="evidence" value="ECO:0007669"/>
    <property type="project" value="TreeGrafter"/>
</dbReference>
<dbReference type="GO" id="GO:0007018">
    <property type="term" value="P:microtubule-based movement"/>
    <property type="evidence" value="ECO:0007669"/>
    <property type="project" value="InterPro"/>
</dbReference>
<dbReference type="InterPro" id="IPR008467">
    <property type="entry name" value="Dynein1_light_intermed_chain"/>
</dbReference>
<evidence type="ECO:0000313" key="9">
    <source>
        <dbReference type="Proteomes" id="UP000033647"/>
    </source>
</evidence>
<feature type="compositionally biased region" description="Basic and acidic residues" evidence="7">
    <location>
        <begin position="88"/>
        <end position="100"/>
    </location>
</feature>
<evidence type="ECO:0000256" key="4">
    <source>
        <dbReference type="ARBA" id="ARBA00023017"/>
    </source>
</evidence>
<keyword evidence="3" id="KW-0493">Microtubule</keyword>
<dbReference type="EMBL" id="LAFY01005796">
    <property type="protein sequence ID" value="KJX92557.1"/>
    <property type="molecule type" value="Genomic_DNA"/>
</dbReference>
<comment type="caution">
    <text evidence="8">The sequence shown here is derived from an EMBL/GenBank/DDBJ whole genome shotgun (WGS) entry which is preliminary data.</text>
</comment>
<feature type="compositionally biased region" description="Basic and acidic residues" evidence="7">
    <location>
        <begin position="577"/>
        <end position="590"/>
    </location>
</feature>
<dbReference type="GO" id="GO:0045504">
    <property type="term" value="F:dynein heavy chain binding"/>
    <property type="evidence" value="ECO:0007669"/>
    <property type="project" value="TreeGrafter"/>
</dbReference>
<dbReference type="GO" id="GO:0005868">
    <property type="term" value="C:cytoplasmic dynein complex"/>
    <property type="evidence" value="ECO:0007669"/>
    <property type="project" value="InterPro"/>
</dbReference>
<organism evidence="8 9">
    <name type="scientific">Zymoseptoria brevis</name>
    <dbReference type="NCBI Taxonomy" id="1047168"/>
    <lineage>
        <taxon>Eukaryota</taxon>
        <taxon>Fungi</taxon>
        <taxon>Dikarya</taxon>
        <taxon>Ascomycota</taxon>
        <taxon>Pezizomycotina</taxon>
        <taxon>Dothideomycetes</taxon>
        <taxon>Dothideomycetidae</taxon>
        <taxon>Mycosphaerellales</taxon>
        <taxon>Mycosphaerellaceae</taxon>
        <taxon>Zymoseptoria</taxon>
    </lineage>
</organism>
<protein>
    <submittedName>
        <fullName evidence="8">Uncharacterized protein</fullName>
    </submittedName>
</protein>
<keyword evidence="4" id="KW-0243">Dynein</keyword>
<dbReference type="OrthoDB" id="27603at2759"/>
<feature type="compositionally biased region" description="Basic and acidic residues" evidence="7">
    <location>
        <begin position="597"/>
        <end position="609"/>
    </location>
</feature>
<feature type="compositionally biased region" description="Polar residues" evidence="7">
    <location>
        <begin position="1"/>
        <end position="14"/>
    </location>
</feature>
<dbReference type="PANTHER" id="PTHR12688">
    <property type="entry name" value="DYNEIN LIGHT INTERMEDIATE CHAIN"/>
    <property type="match status" value="1"/>
</dbReference>
<keyword evidence="9" id="KW-1185">Reference proteome</keyword>
<dbReference type="Proteomes" id="UP000033647">
    <property type="component" value="Unassembled WGS sequence"/>
</dbReference>
<evidence type="ECO:0000313" key="8">
    <source>
        <dbReference type="EMBL" id="KJX92557.1"/>
    </source>
</evidence>
<keyword evidence="5" id="KW-0505">Motor protein</keyword>
<feature type="region of interest" description="Disordered" evidence="7">
    <location>
        <begin position="408"/>
        <end position="463"/>
    </location>
</feature>
<accession>A0A0F4G6A8</accession>
<dbReference type="STRING" id="1047168.A0A0F4G6A8"/>
<keyword evidence="6" id="KW-0206">Cytoskeleton</keyword>
<evidence type="ECO:0000256" key="5">
    <source>
        <dbReference type="ARBA" id="ARBA00023175"/>
    </source>
</evidence>